<comment type="caution">
    <text evidence="9">The sequence shown here is derived from an EMBL/GenBank/DDBJ whole genome shotgun (WGS) entry which is preliminary data.</text>
</comment>
<organism evidence="9 10">
    <name type="scientific">Datura stramonium</name>
    <name type="common">Jimsonweed</name>
    <name type="synonym">Common thornapple</name>
    <dbReference type="NCBI Taxonomy" id="4076"/>
    <lineage>
        <taxon>Eukaryota</taxon>
        <taxon>Viridiplantae</taxon>
        <taxon>Streptophyta</taxon>
        <taxon>Embryophyta</taxon>
        <taxon>Tracheophyta</taxon>
        <taxon>Spermatophyta</taxon>
        <taxon>Magnoliopsida</taxon>
        <taxon>eudicotyledons</taxon>
        <taxon>Gunneridae</taxon>
        <taxon>Pentapetalae</taxon>
        <taxon>asterids</taxon>
        <taxon>lamiids</taxon>
        <taxon>Solanales</taxon>
        <taxon>Solanaceae</taxon>
        <taxon>Solanoideae</taxon>
        <taxon>Datureae</taxon>
        <taxon>Datura</taxon>
    </lineage>
</organism>
<protein>
    <submittedName>
        <fullName evidence="9">Uncharacterized protein</fullName>
    </submittedName>
</protein>
<dbReference type="InterPro" id="IPR022618">
    <property type="entry name" value="Defensin-like_20-28"/>
</dbReference>
<name>A0ABS8RLV5_DATST</name>
<keyword evidence="3" id="KW-0964">Secreted</keyword>
<comment type="similarity">
    <text evidence="2">Belongs to the DEFL family.</text>
</comment>
<evidence type="ECO:0000256" key="3">
    <source>
        <dbReference type="ARBA" id="ARBA00022525"/>
    </source>
</evidence>
<accession>A0ABS8RLV5</accession>
<evidence type="ECO:0000256" key="7">
    <source>
        <dbReference type="ARBA" id="ARBA00022821"/>
    </source>
</evidence>
<evidence type="ECO:0000256" key="2">
    <source>
        <dbReference type="ARBA" id="ARBA00006722"/>
    </source>
</evidence>
<keyword evidence="10" id="KW-1185">Reference proteome</keyword>
<evidence type="ECO:0000256" key="1">
    <source>
        <dbReference type="ARBA" id="ARBA00004613"/>
    </source>
</evidence>
<evidence type="ECO:0000256" key="6">
    <source>
        <dbReference type="ARBA" id="ARBA00022729"/>
    </source>
</evidence>
<keyword evidence="4" id="KW-0929">Antimicrobial</keyword>
<gene>
    <name evidence="9" type="ORF">HAX54_034771</name>
</gene>
<dbReference type="PROSITE" id="PS51257">
    <property type="entry name" value="PROKAR_LIPOPROTEIN"/>
    <property type="match status" value="1"/>
</dbReference>
<feature type="chain" id="PRO_5045050940" evidence="8">
    <location>
        <begin position="30"/>
        <end position="159"/>
    </location>
</feature>
<dbReference type="EMBL" id="JACEIK010000045">
    <property type="protein sequence ID" value="MCD7447786.1"/>
    <property type="molecule type" value="Genomic_DNA"/>
</dbReference>
<evidence type="ECO:0000313" key="10">
    <source>
        <dbReference type="Proteomes" id="UP000823775"/>
    </source>
</evidence>
<evidence type="ECO:0000256" key="8">
    <source>
        <dbReference type="SAM" id="SignalP"/>
    </source>
</evidence>
<feature type="signal peptide" evidence="8">
    <location>
        <begin position="1"/>
        <end position="29"/>
    </location>
</feature>
<comment type="subcellular location">
    <subcellularLocation>
        <location evidence="1">Secreted</location>
    </subcellularLocation>
</comment>
<dbReference type="Proteomes" id="UP000823775">
    <property type="component" value="Unassembled WGS sequence"/>
</dbReference>
<evidence type="ECO:0000256" key="5">
    <source>
        <dbReference type="ARBA" id="ARBA00022577"/>
    </source>
</evidence>
<dbReference type="PANTHER" id="PTHR34453">
    <property type="entry name" value="DEFENSIN-LIKE (DEFL) FAMILY PROTEIN-RELATED"/>
    <property type="match status" value="1"/>
</dbReference>
<dbReference type="PANTHER" id="PTHR34453:SF3">
    <property type="entry name" value="DEFENSIN-LIKE (DEFL) FAMILY PROTEIN-RELATED"/>
    <property type="match status" value="1"/>
</dbReference>
<sequence length="159" mass="17237">MAMKCVPIVVFTIFLILFIGCNNVADVAASVCCKDHPEMSPCIAGVDDDPEKDGKCWTLCNPACELGGKFASVVDFLRCVHDGSHARMKLRGSESVWVVLRVGGRLRSGLELGGWDRASESGLGLESLDGSWDWMSSEGLRLMVGSWDRGRVSRSGIEV</sequence>
<proteinExistence type="inferred from homology"/>
<keyword evidence="7" id="KW-0611">Plant defense</keyword>
<reference evidence="9 10" key="1">
    <citation type="journal article" date="2021" name="BMC Genomics">
        <title>Datura genome reveals duplications of psychoactive alkaloid biosynthetic genes and high mutation rate following tissue culture.</title>
        <authorList>
            <person name="Rajewski A."/>
            <person name="Carter-House D."/>
            <person name="Stajich J."/>
            <person name="Litt A."/>
        </authorList>
    </citation>
    <scope>NUCLEOTIDE SEQUENCE [LARGE SCALE GENOMIC DNA]</scope>
    <source>
        <strain evidence="9">AR-01</strain>
    </source>
</reference>
<keyword evidence="6 8" id="KW-0732">Signal</keyword>
<keyword evidence="5" id="KW-0295">Fungicide</keyword>
<evidence type="ECO:0000313" key="9">
    <source>
        <dbReference type="EMBL" id="MCD7447786.1"/>
    </source>
</evidence>
<evidence type="ECO:0000256" key="4">
    <source>
        <dbReference type="ARBA" id="ARBA00022529"/>
    </source>
</evidence>